<evidence type="ECO:0000313" key="3">
    <source>
        <dbReference type="Proteomes" id="UP000237819"/>
    </source>
</evidence>
<dbReference type="Pfam" id="PF13400">
    <property type="entry name" value="Tad"/>
    <property type="match status" value="1"/>
</dbReference>
<organism evidence="2 3">
    <name type="scientific">Blastopirellula marina</name>
    <dbReference type="NCBI Taxonomy" id="124"/>
    <lineage>
        <taxon>Bacteria</taxon>
        <taxon>Pseudomonadati</taxon>
        <taxon>Planctomycetota</taxon>
        <taxon>Planctomycetia</taxon>
        <taxon>Pirellulales</taxon>
        <taxon>Pirellulaceae</taxon>
        <taxon>Blastopirellula</taxon>
    </lineage>
</organism>
<proteinExistence type="predicted"/>
<dbReference type="InterPro" id="IPR028087">
    <property type="entry name" value="Tad_N"/>
</dbReference>
<accession>A0A2S8GD28</accession>
<sequence length="464" mass="48714">MSQPSMTPRRSRPALFSRASRRGVSLLWLILAFPALILFLVFVVEIGNVWLARVELEESMEACSLAAVKEWSQHGGESTLIARQVGNQFALANPVRGMNVDLGNATLNPAFDGSLNYDSVAINGNAACTSIDWDTFAPSGVLVFGAITQTEATSPGGPSVVFDATASPSCGGLGGVPLLVDVSAGNDLGASGEDNEWGVSLFTSPDDSLNNGLRINRIEIDVDPYDNSGNRFADFTPGVAAELSGNVPANWKITAGGGQPDNYFVGSSPPIVFSRIDGDTTLRIDFDPGMTYDGLAPGERFRFSTNVLGGASGTQELGSDDLGTISTEVRVYYSFEGVPAAVPVIQAMLDNTDDGGSCVDQTITDDLGLDHGVEHPELIPDLPCPPIVSSGANGQSYLRTNIAGVPQHFAVRAQASVQVSSVVGTICGIPLGPWGVSAKSTAYYDCTTGDTKLIRVDLFQCVPP</sequence>
<protein>
    <recommendedName>
        <fullName evidence="1">Putative Flp pilus-assembly TadG-like N-terminal domain-containing protein</fullName>
    </recommendedName>
</protein>
<reference evidence="2 3" key="1">
    <citation type="submission" date="2018-02" db="EMBL/GenBank/DDBJ databases">
        <title>Comparative genomes isolates from brazilian mangrove.</title>
        <authorList>
            <person name="Araujo J.E."/>
            <person name="Taketani R.G."/>
            <person name="Silva M.C.P."/>
            <person name="Loureco M.V."/>
            <person name="Andreote F.D."/>
        </authorList>
    </citation>
    <scope>NUCLEOTIDE SEQUENCE [LARGE SCALE GENOMIC DNA]</scope>
    <source>
        <strain evidence="2 3">Nap-Phe MGV</strain>
    </source>
</reference>
<gene>
    <name evidence="2" type="ORF">C5Y93_27840</name>
</gene>
<evidence type="ECO:0000259" key="1">
    <source>
        <dbReference type="Pfam" id="PF13400"/>
    </source>
</evidence>
<evidence type="ECO:0000313" key="2">
    <source>
        <dbReference type="EMBL" id="PQO42161.1"/>
    </source>
</evidence>
<comment type="caution">
    <text evidence="2">The sequence shown here is derived from an EMBL/GenBank/DDBJ whole genome shotgun (WGS) entry which is preliminary data.</text>
</comment>
<dbReference type="EMBL" id="PUHZ01000025">
    <property type="protein sequence ID" value="PQO42161.1"/>
    <property type="molecule type" value="Genomic_DNA"/>
</dbReference>
<feature type="domain" description="Putative Flp pilus-assembly TadG-like N-terminal" evidence="1">
    <location>
        <begin position="24"/>
        <end position="68"/>
    </location>
</feature>
<dbReference type="AlphaFoldDB" id="A0A2S8GD28"/>
<dbReference type="Proteomes" id="UP000237819">
    <property type="component" value="Unassembled WGS sequence"/>
</dbReference>
<name>A0A2S8GD28_9BACT</name>